<evidence type="ECO:0000256" key="5">
    <source>
        <dbReference type="SAM" id="Phobius"/>
    </source>
</evidence>
<dbReference type="Pfam" id="PF01061">
    <property type="entry name" value="ABC2_membrane"/>
    <property type="match status" value="1"/>
</dbReference>
<evidence type="ECO:0000256" key="4">
    <source>
        <dbReference type="ARBA" id="ARBA00023136"/>
    </source>
</evidence>
<dbReference type="PANTHER" id="PTHR43229:SF2">
    <property type="entry name" value="NODULATION PROTEIN J"/>
    <property type="match status" value="1"/>
</dbReference>
<dbReference type="InterPro" id="IPR051784">
    <property type="entry name" value="Nod_factor_ABC_transporter"/>
</dbReference>
<feature type="transmembrane region" description="Helical" evidence="5">
    <location>
        <begin position="267"/>
        <end position="285"/>
    </location>
</feature>
<feature type="domain" description="ABC-2 type transporter transmembrane" evidence="6">
    <location>
        <begin position="154"/>
        <end position="314"/>
    </location>
</feature>
<comment type="caution">
    <text evidence="7">The sequence shown here is derived from an EMBL/GenBank/DDBJ whole genome shotgun (WGS) entry which is preliminary data.</text>
</comment>
<reference evidence="7 8" key="1">
    <citation type="submission" date="2019-09" db="EMBL/GenBank/DDBJ databases">
        <title>Taxonomy of Antarctic Massilia spp.: description of Massilia rubra sp. nov., Massilia aquatica sp. nov., Massilia mucilaginosa sp. nov., Massilia frigida sp. nov. isolated from streams, lakes and regoliths.</title>
        <authorList>
            <person name="Holochova P."/>
            <person name="Sedlacek I."/>
            <person name="Kralova S."/>
            <person name="Maslanova I."/>
            <person name="Busse H.-J."/>
            <person name="Stankova E."/>
            <person name="Vrbovska V."/>
            <person name="Kovarovic V."/>
            <person name="Bartak M."/>
            <person name="Svec P."/>
            <person name="Pantucek R."/>
        </authorList>
    </citation>
    <scope>NUCLEOTIDE SEQUENCE [LARGE SCALE GENOMIC DNA]</scope>
    <source>
        <strain evidence="7 8">CCM 8692</strain>
    </source>
</reference>
<gene>
    <name evidence="7" type="ORF">F0185_02860</name>
</gene>
<sequence>MNCAVAAPSPWPIFLRFSRLSLAFYHRSLTSLAMTLVIPLGFLLMSSFTYYANSGPLPITMGSTVSVAPEVLKRIEQMRLPGLQIVPISGNAAQNVRDGNARLVLSQDAGAPTPTIYALEQNKAIAELVAVALSPPRNPPAYAVRVAADGAMSFAFLPGLLIMSLMNLALFTTGAKLLSDRSKGTLRLFRLFPVPLYLIFSAEATTKLLLALGQSILFVLLGDYLLGLKLSWSTIIASIAVACLSSLSLLSLGIALGSNLRSYSSGIHLFTIFNLLMIFMGDLIFPNTQYPATRIVAFFLPATHCVNLLRQTMLDYPPSFSIATSVAFLVLFTSGMAWWTLKGFRYTAEE</sequence>
<proteinExistence type="predicted"/>
<keyword evidence="3 5" id="KW-1133">Transmembrane helix</keyword>
<dbReference type="PANTHER" id="PTHR43229">
    <property type="entry name" value="NODULATION PROTEIN J"/>
    <property type="match status" value="1"/>
</dbReference>
<evidence type="ECO:0000313" key="8">
    <source>
        <dbReference type="Proteomes" id="UP000785613"/>
    </source>
</evidence>
<evidence type="ECO:0000256" key="1">
    <source>
        <dbReference type="ARBA" id="ARBA00004141"/>
    </source>
</evidence>
<feature type="transmembrane region" description="Helical" evidence="5">
    <location>
        <begin position="196"/>
        <end position="220"/>
    </location>
</feature>
<feature type="transmembrane region" description="Helical" evidence="5">
    <location>
        <begin position="29"/>
        <end position="52"/>
    </location>
</feature>
<comment type="subcellular location">
    <subcellularLocation>
        <location evidence="1">Membrane</location>
        <topology evidence="1">Multi-pass membrane protein</topology>
    </subcellularLocation>
</comment>
<organism evidence="7 8">
    <name type="scientific">Massilia rubra</name>
    <dbReference type="NCBI Taxonomy" id="2607910"/>
    <lineage>
        <taxon>Bacteria</taxon>
        <taxon>Pseudomonadati</taxon>
        <taxon>Pseudomonadota</taxon>
        <taxon>Betaproteobacteria</taxon>
        <taxon>Burkholderiales</taxon>
        <taxon>Oxalobacteraceae</taxon>
        <taxon>Telluria group</taxon>
        <taxon>Massilia</taxon>
    </lineage>
</organism>
<evidence type="ECO:0000256" key="2">
    <source>
        <dbReference type="ARBA" id="ARBA00022692"/>
    </source>
</evidence>
<keyword evidence="2 5" id="KW-0812">Transmembrane</keyword>
<name>A0ABX0LCD0_9BURK</name>
<evidence type="ECO:0000259" key="6">
    <source>
        <dbReference type="Pfam" id="PF01061"/>
    </source>
</evidence>
<accession>A0ABX0LCD0</accession>
<feature type="transmembrane region" description="Helical" evidence="5">
    <location>
        <begin position="154"/>
        <end position="175"/>
    </location>
</feature>
<evidence type="ECO:0000313" key="7">
    <source>
        <dbReference type="EMBL" id="NHZ32531.1"/>
    </source>
</evidence>
<feature type="transmembrane region" description="Helical" evidence="5">
    <location>
        <begin position="232"/>
        <end position="255"/>
    </location>
</feature>
<evidence type="ECO:0000256" key="3">
    <source>
        <dbReference type="ARBA" id="ARBA00022989"/>
    </source>
</evidence>
<dbReference type="EMBL" id="VUYU01000002">
    <property type="protein sequence ID" value="NHZ32531.1"/>
    <property type="molecule type" value="Genomic_DNA"/>
</dbReference>
<protein>
    <submittedName>
        <fullName evidence="7">ABC transporter permease</fullName>
    </submittedName>
</protein>
<dbReference type="InterPro" id="IPR013525">
    <property type="entry name" value="ABC2_TM"/>
</dbReference>
<feature type="transmembrane region" description="Helical" evidence="5">
    <location>
        <begin position="321"/>
        <end position="341"/>
    </location>
</feature>
<keyword evidence="8" id="KW-1185">Reference proteome</keyword>
<dbReference type="Proteomes" id="UP000785613">
    <property type="component" value="Unassembled WGS sequence"/>
</dbReference>
<keyword evidence="4 5" id="KW-0472">Membrane</keyword>